<reference evidence="11 12" key="1">
    <citation type="submission" date="2022-05" db="EMBL/GenBank/DDBJ databases">
        <authorList>
            <consortium name="Genoscope - CEA"/>
            <person name="William W."/>
        </authorList>
    </citation>
    <scope>NUCLEOTIDE SEQUENCE [LARGE SCALE GENOMIC DNA]</scope>
</reference>
<dbReference type="Pfam" id="PF00001">
    <property type="entry name" value="7tm_1"/>
    <property type="match status" value="1"/>
</dbReference>
<keyword evidence="7" id="KW-0675">Receptor</keyword>
<evidence type="ECO:0000256" key="6">
    <source>
        <dbReference type="ARBA" id="ARBA00023136"/>
    </source>
</evidence>
<evidence type="ECO:0000256" key="9">
    <source>
        <dbReference type="SAM" id="Phobius"/>
    </source>
</evidence>
<evidence type="ECO:0000256" key="1">
    <source>
        <dbReference type="ARBA" id="ARBA00004651"/>
    </source>
</evidence>
<comment type="caution">
    <text evidence="11">The sequence shown here is derived from an EMBL/GenBank/DDBJ whole genome shotgun (WGS) entry which is preliminary data.</text>
</comment>
<feature type="transmembrane region" description="Helical" evidence="9">
    <location>
        <begin position="6"/>
        <end position="29"/>
    </location>
</feature>
<dbReference type="Proteomes" id="UP001159405">
    <property type="component" value="Unassembled WGS sequence"/>
</dbReference>
<comment type="subcellular location">
    <subcellularLocation>
        <location evidence="1">Cell membrane</location>
        <topology evidence="1">Multi-pass membrane protein</topology>
    </subcellularLocation>
</comment>
<dbReference type="InterPro" id="IPR000276">
    <property type="entry name" value="GPCR_Rhodpsn"/>
</dbReference>
<evidence type="ECO:0000256" key="7">
    <source>
        <dbReference type="ARBA" id="ARBA00023170"/>
    </source>
</evidence>
<evidence type="ECO:0000313" key="12">
    <source>
        <dbReference type="Proteomes" id="UP001159405"/>
    </source>
</evidence>
<keyword evidence="12" id="KW-1185">Reference proteome</keyword>
<dbReference type="Gene3D" id="1.20.1070.10">
    <property type="entry name" value="Rhodopsin 7-helix transmembrane proteins"/>
    <property type="match status" value="1"/>
</dbReference>
<evidence type="ECO:0000259" key="10">
    <source>
        <dbReference type="PROSITE" id="PS50262"/>
    </source>
</evidence>
<dbReference type="PROSITE" id="PS50262">
    <property type="entry name" value="G_PROTEIN_RECEP_F1_2"/>
    <property type="match status" value="1"/>
</dbReference>
<dbReference type="PRINTS" id="PR00237">
    <property type="entry name" value="GPCRRHODOPSN"/>
</dbReference>
<organism evidence="11 12">
    <name type="scientific">Porites lobata</name>
    <dbReference type="NCBI Taxonomy" id="104759"/>
    <lineage>
        <taxon>Eukaryota</taxon>
        <taxon>Metazoa</taxon>
        <taxon>Cnidaria</taxon>
        <taxon>Anthozoa</taxon>
        <taxon>Hexacorallia</taxon>
        <taxon>Scleractinia</taxon>
        <taxon>Fungiina</taxon>
        <taxon>Poritidae</taxon>
        <taxon>Porites</taxon>
    </lineage>
</organism>
<keyword evidence="8" id="KW-0807">Transducer</keyword>
<dbReference type="EMBL" id="CALNXK010000003">
    <property type="protein sequence ID" value="CAH3034821.1"/>
    <property type="molecule type" value="Genomic_DNA"/>
</dbReference>
<name>A0ABN8MX18_9CNID</name>
<feature type="transmembrane region" description="Helical" evidence="9">
    <location>
        <begin position="159"/>
        <end position="184"/>
    </location>
</feature>
<evidence type="ECO:0000256" key="5">
    <source>
        <dbReference type="ARBA" id="ARBA00023040"/>
    </source>
</evidence>
<feature type="transmembrane region" description="Helical" evidence="9">
    <location>
        <begin position="212"/>
        <end position="230"/>
    </location>
</feature>
<dbReference type="PANTHER" id="PTHR24249:SF372">
    <property type="entry name" value="G-PROTEIN COUPLED RECEPTORS FAMILY 1 PROFILE DOMAIN-CONTAINING PROTEIN"/>
    <property type="match status" value="1"/>
</dbReference>
<evidence type="ECO:0000256" key="2">
    <source>
        <dbReference type="ARBA" id="ARBA00022475"/>
    </source>
</evidence>
<feature type="transmembrane region" description="Helical" evidence="9">
    <location>
        <begin position="41"/>
        <end position="63"/>
    </location>
</feature>
<keyword evidence="4 9" id="KW-1133">Transmembrane helix</keyword>
<keyword evidence="2" id="KW-1003">Cell membrane</keyword>
<dbReference type="PANTHER" id="PTHR24249">
    <property type="entry name" value="HISTAMINE RECEPTOR-RELATED G-PROTEIN COUPLED RECEPTOR"/>
    <property type="match status" value="1"/>
</dbReference>
<dbReference type="SUPFAM" id="SSF81321">
    <property type="entry name" value="Family A G protein-coupled receptor-like"/>
    <property type="match status" value="1"/>
</dbReference>
<dbReference type="InterPro" id="IPR017452">
    <property type="entry name" value="GPCR_Rhodpsn_7TM"/>
</dbReference>
<dbReference type="InterPro" id="IPR050569">
    <property type="entry name" value="TAAR"/>
</dbReference>
<protein>
    <recommendedName>
        <fullName evidence="10">G-protein coupled receptors family 1 profile domain-containing protein</fullName>
    </recommendedName>
</protein>
<gene>
    <name evidence="11" type="ORF">PLOB_00025353</name>
</gene>
<feature type="transmembrane region" description="Helical" evidence="9">
    <location>
        <begin position="126"/>
        <end position="147"/>
    </location>
</feature>
<feature type="non-terminal residue" evidence="11">
    <location>
        <position position="284"/>
    </location>
</feature>
<proteinExistence type="predicted"/>
<evidence type="ECO:0000313" key="11">
    <source>
        <dbReference type="EMBL" id="CAH3034821.1"/>
    </source>
</evidence>
<sequence length="284" mass="32977">MAEQLWFWVLGWFLSILTMTGNGYIVLLVSSKRQLRTKTNAFIVSLAVADFCVGLSVIPSLFLCEVTRSCKRPKTPCFLWAQILRWIFSDVSITNLCSLVVDRYIAIVRPLKYVTFMTRRRVTEMILFSWMFAIIFVLIESSLLLSFETPLVSKLFTCLVTIFFHLLPCLMQVFCFASMVRILYKHKRASRSLARQLHFNHRVLFKPHEKSAVVIMTIVVGLFIVCYVMYMRCGFAIIFHDRASCNDSTYKIPVLVLNSAVNPLAYAFFKRDIKRELIKKLTCR</sequence>
<evidence type="ECO:0000256" key="4">
    <source>
        <dbReference type="ARBA" id="ARBA00022989"/>
    </source>
</evidence>
<keyword evidence="6 9" id="KW-0472">Membrane</keyword>
<evidence type="ECO:0000256" key="3">
    <source>
        <dbReference type="ARBA" id="ARBA00022692"/>
    </source>
</evidence>
<evidence type="ECO:0000256" key="8">
    <source>
        <dbReference type="ARBA" id="ARBA00023224"/>
    </source>
</evidence>
<accession>A0ABN8MX18</accession>
<keyword evidence="3 9" id="KW-0812">Transmembrane</keyword>
<feature type="domain" description="G-protein coupled receptors family 1 profile" evidence="10">
    <location>
        <begin position="21"/>
        <end position="266"/>
    </location>
</feature>
<keyword evidence="5" id="KW-0297">G-protein coupled receptor</keyword>